<dbReference type="OrthoDB" id="8606640at2"/>
<dbReference type="EMBL" id="PXYY01000120">
    <property type="protein sequence ID" value="PSJ79377.1"/>
    <property type="molecule type" value="Genomic_DNA"/>
</dbReference>
<name>A0A2P7TXC9_9NEIS</name>
<evidence type="ECO:0000313" key="2">
    <source>
        <dbReference type="Proteomes" id="UP000241868"/>
    </source>
</evidence>
<reference evidence="1 2" key="1">
    <citation type="submission" date="2018-03" db="EMBL/GenBank/DDBJ databases">
        <title>Neisseria weixii sp. nov., isolated from the intestinal contents of Tibetan Plateau pika (Ochotona curzoniae) in Yushu, Qinghai Province, China.</title>
        <authorList>
            <person name="Gui Z."/>
        </authorList>
    </citation>
    <scope>NUCLEOTIDE SEQUENCE [LARGE SCALE GENOMIC DNA]</scope>
    <source>
        <strain evidence="1 2">ATCC 51483</strain>
    </source>
</reference>
<gene>
    <name evidence="1" type="ORF">C7N83_12575</name>
</gene>
<proteinExistence type="predicted"/>
<protein>
    <submittedName>
        <fullName evidence="1">Integrase</fullName>
    </submittedName>
</protein>
<sequence>MEIGQDKFPFKDSERQQKALCRFVNFYHPVKPHKGLKGDTPFEVLQTYFSQPVV</sequence>
<dbReference type="Proteomes" id="UP000241868">
    <property type="component" value="Unassembled WGS sequence"/>
</dbReference>
<evidence type="ECO:0000313" key="1">
    <source>
        <dbReference type="EMBL" id="PSJ79377.1"/>
    </source>
</evidence>
<accession>A0A2P7TXC9</accession>
<keyword evidence="2" id="KW-1185">Reference proteome</keyword>
<comment type="caution">
    <text evidence="1">The sequence shown here is derived from an EMBL/GenBank/DDBJ whole genome shotgun (WGS) entry which is preliminary data.</text>
</comment>
<dbReference type="AlphaFoldDB" id="A0A2P7TXC9"/>
<organism evidence="1 2">
    <name type="scientific">Neisseria iguanae</name>
    <dbReference type="NCBI Taxonomy" id="90242"/>
    <lineage>
        <taxon>Bacteria</taxon>
        <taxon>Pseudomonadati</taxon>
        <taxon>Pseudomonadota</taxon>
        <taxon>Betaproteobacteria</taxon>
        <taxon>Neisseriales</taxon>
        <taxon>Neisseriaceae</taxon>
        <taxon>Neisseria</taxon>
    </lineage>
</organism>